<keyword evidence="11" id="KW-1185">Reference proteome</keyword>
<dbReference type="InterPro" id="IPR036366">
    <property type="entry name" value="PGBDSf"/>
</dbReference>
<dbReference type="AlphaFoldDB" id="A0A8I1KKA9"/>
<comment type="pathway">
    <text evidence="1 7">Cell wall biogenesis; peptidoglycan biosynthesis.</text>
</comment>
<dbReference type="GO" id="GO:0008360">
    <property type="term" value="P:regulation of cell shape"/>
    <property type="evidence" value="ECO:0007669"/>
    <property type="project" value="UniProtKB-UniRule"/>
</dbReference>
<dbReference type="Gene3D" id="2.40.440.10">
    <property type="entry name" value="L,D-transpeptidase catalytic domain-like"/>
    <property type="match status" value="1"/>
</dbReference>
<feature type="signal peptide" evidence="8">
    <location>
        <begin position="1"/>
        <end position="28"/>
    </location>
</feature>
<dbReference type="Proteomes" id="UP000623250">
    <property type="component" value="Unassembled WGS sequence"/>
</dbReference>
<dbReference type="Gene3D" id="1.10.101.10">
    <property type="entry name" value="PGBD-like superfamily/PGBD"/>
    <property type="match status" value="1"/>
</dbReference>
<evidence type="ECO:0000256" key="8">
    <source>
        <dbReference type="SAM" id="SignalP"/>
    </source>
</evidence>
<comment type="similarity">
    <text evidence="2">Belongs to the YkuD family.</text>
</comment>
<keyword evidence="4 7" id="KW-0133">Cell shape</keyword>
<protein>
    <submittedName>
        <fullName evidence="10">L,D-transpeptidase family protein</fullName>
    </submittedName>
</protein>
<evidence type="ECO:0000259" key="9">
    <source>
        <dbReference type="PROSITE" id="PS52029"/>
    </source>
</evidence>
<keyword evidence="8" id="KW-0732">Signal</keyword>
<reference evidence="10 11" key="1">
    <citation type="submission" date="2020-12" db="EMBL/GenBank/DDBJ databases">
        <title>Revised draft genomes of Rhodomicrobium vannielii ATCC 17100 and Rhodomicrobium udaipurense JA643.</title>
        <authorList>
            <person name="Conners E.M."/>
            <person name="Davenport E.J."/>
            <person name="Bose A."/>
        </authorList>
    </citation>
    <scope>NUCLEOTIDE SEQUENCE [LARGE SCALE GENOMIC DNA]</scope>
    <source>
        <strain evidence="10 11">JA643</strain>
    </source>
</reference>
<feature type="active site" description="Proton donor/acceptor" evidence="7">
    <location>
        <position position="331"/>
    </location>
</feature>
<dbReference type="GO" id="GO:0009252">
    <property type="term" value="P:peptidoglycan biosynthetic process"/>
    <property type="evidence" value="ECO:0007669"/>
    <property type="project" value="UniProtKB-UniPathway"/>
</dbReference>
<dbReference type="GO" id="GO:0004180">
    <property type="term" value="F:carboxypeptidase activity"/>
    <property type="evidence" value="ECO:0007669"/>
    <property type="project" value="UniProtKB-ARBA"/>
</dbReference>
<dbReference type="UniPathway" id="UPA00219"/>
<dbReference type="PROSITE" id="PS52029">
    <property type="entry name" value="LD_TPASE"/>
    <property type="match status" value="1"/>
</dbReference>
<dbReference type="InterPro" id="IPR005490">
    <property type="entry name" value="LD_TPept_cat_dom"/>
</dbReference>
<dbReference type="SUPFAM" id="SSF141523">
    <property type="entry name" value="L,D-transpeptidase catalytic domain-like"/>
    <property type="match status" value="1"/>
</dbReference>
<dbReference type="InterPro" id="IPR052905">
    <property type="entry name" value="LD-transpeptidase_YkuD-like"/>
</dbReference>
<dbReference type="CDD" id="cd16913">
    <property type="entry name" value="YkuD_like"/>
    <property type="match status" value="1"/>
</dbReference>
<dbReference type="EMBL" id="JAEMUK010000018">
    <property type="protein sequence ID" value="MBJ7543834.1"/>
    <property type="molecule type" value="Genomic_DNA"/>
</dbReference>
<evidence type="ECO:0000313" key="10">
    <source>
        <dbReference type="EMBL" id="MBJ7543834.1"/>
    </source>
</evidence>
<evidence type="ECO:0000256" key="3">
    <source>
        <dbReference type="ARBA" id="ARBA00022679"/>
    </source>
</evidence>
<evidence type="ECO:0000256" key="1">
    <source>
        <dbReference type="ARBA" id="ARBA00004752"/>
    </source>
</evidence>
<dbReference type="Pfam" id="PF03734">
    <property type="entry name" value="YkuD"/>
    <property type="match status" value="1"/>
</dbReference>
<evidence type="ECO:0000313" key="11">
    <source>
        <dbReference type="Proteomes" id="UP000623250"/>
    </source>
</evidence>
<evidence type="ECO:0000256" key="5">
    <source>
        <dbReference type="ARBA" id="ARBA00022984"/>
    </source>
</evidence>
<accession>A0A8I1KKA9</accession>
<dbReference type="InterPro" id="IPR002477">
    <property type="entry name" value="Peptidoglycan-bd-like"/>
</dbReference>
<dbReference type="SUPFAM" id="SSF47090">
    <property type="entry name" value="PGBD-like"/>
    <property type="match status" value="1"/>
</dbReference>
<keyword evidence="3" id="KW-0808">Transferase</keyword>
<dbReference type="PANTHER" id="PTHR41533">
    <property type="entry name" value="L,D-TRANSPEPTIDASE HI_1667-RELATED"/>
    <property type="match status" value="1"/>
</dbReference>
<organism evidence="10 11">
    <name type="scientific">Rhodomicrobium udaipurense</name>
    <dbReference type="NCBI Taxonomy" id="1202716"/>
    <lineage>
        <taxon>Bacteria</taxon>
        <taxon>Pseudomonadati</taxon>
        <taxon>Pseudomonadota</taxon>
        <taxon>Alphaproteobacteria</taxon>
        <taxon>Hyphomicrobiales</taxon>
        <taxon>Hyphomicrobiaceae</taxon>
        <taxon>Rhodomicrobium</taxon>
    </lineage>
</organism>
<dbReference type="InterPro" id="IPR038063">
    <property type="entry name" value="Transpep_catalytic_dom"/>
</dbReference>
<evidence type="ECO:0000256" key="2">
    <source>
        <dbReference type="ARBA" id="ARBA00005992"/>
    </source>
</evidence>
<dbReference type="GO" id="GO:0071555">
    <property type="term" value="P:cell wall organization"/>
    <property type="evidence" value="ECO:0007669"/>
    <property type="project" value="UniProtKB-UniRule"/>
</dbReference>
<feature type="active site" description="Nucleophile" evidence="7">
    <location>
        <position position="350"/>
    </location>
</feature>
<dbReference type="PANTHER" id="PTHR41533:SF2">
    <property type="entry name" value="BLR7131 PROTEIN"/>
    <property type="match status" value="1"/>
</dbReference>
<dbReference type="InterPro" id="IPR036365">
    <property type="entry name" value="PGBD-like_sf"/>
</dbReference>
<evidence type="ECO:0000256" key="4">
    <source>
        <dbReference type="ARBA" id="ARBA00022960"/>
    </source>
</evidence>
<evidence type="ECO:0000256" key="7">
    <source>
        <dbReference type="PROSITE-ProRule" id="PRU01373"/>
    </source>
</evidence>
<name>A0A8I1KKA9_9HYPH</name>
<feature type="domain" description="L,D-TPase catalytic" evidence="9">
    <location>
        <begin position="196"/>
        <end position="374"/>
    </location>
</feature>
<dbReference type="GO" id="GO:0016740">
    <property type="term" value="F:transferase activity"/>
    <property type="evidence" value="ECO:0007669"/>
    <property type="project" value="UniProtKB-KW"/>
</dbReference>
<keyword evidence="6 7" id="KW-0961">Cell wall biogenesis/degradation</keyword>
<keyword evidence="5 7" id="KW-0573">Peptidoglycan synthesis</keyword>
<gene>
    <name evidence="10" type="ORF">JDN41_09695</name>
</gene>
<comment type="caution">
    <text evidence="10">The sequence shown here is derived from an EMBL/GenBank/DDBJ whole genome shotgun (WGS) entry which is preliminary data.</text>
</comment>
<sequence length="428" mass="48000">MGMMKPRVMAAFVAAAFMVVVGSFGADAQRRGSSIDDWLGFDQSDDSWEQPMRDRAFQREWETQPERGFPTLAKENIATTKTAIKQYAEIVARGGWPQLPPIELRTGMSHPAVVQLRTRLQVTGDLQAYGGYPEVFDSYVEQAVKRAQERHGIPPTGFLDQTTIEALNVPASARLRQLRTNLARLQSLVPGTPAGKYVIVNIPAAQIEAVNNNQVISRHAGVVGKPDRPSPLLNSAIEEINFNKEWVVPPTVLKYDLVPKGRGGQDVLAKYKIDAYATHEDYQKGRKLDASQIDWSSDAPLRYFYVQAPGDENPLGFAKINFASPQGVYMHDTPGQSVFQKSFRADSSGCIRVQNIHQLVAWLLEDNGWSVQQVLRMKQSGERLFVRLKKRVPLYWTYITAWSTPDGTVQFRRDIYRKDGVEAIASAY</sequence>
<dbReference type="Pfam" id="PF01471">
    <property type="entry name" value="PG_binding_1"/>
    <property type="match status" value="1"/>
</dbReference>
<feature type="chain" id="PRO_5034128053" evidence="8">
    <location>
        <begin position="29"/>
        <end position="428"/>
    </location>
</feature>
<proteinExistence type="inferred from homology"/>
<evidence type="ECO:0000256" key="6">
    <source>
        <dbReference type="ARBA" id="ARBA00023316"/>
    </source>
</evidence>